<dbReference type="SUPFAM" id="SSF53474">
    <property type="entry name" value="alpha/beta-Hydrolases"/>
    <property type="match status" value="1"/>
</dbReference>
<dbReference type="FunFam" id="3.40.50.1820:FF:000042">
    <property type="entry name" value="probable strigolactone esterase DAD2"/>
    <property type="match status" value="1"/>
</dbReference>
<dbReference type="InterPro" id="IPR000073">
    <property type="entry name" value="AB_hydrolase_1"/>
</dbReference>
<keyword evidence="2 4" id="KW-0378">Hydrolase</keyword>
<name>A0A1Q3CP76_CEPFO</name>
<sequence length="268" mass="29607">MVVQAKPLSASMNARIIGSGVEPIILAHGYGGNQSLWDRIIPSLTNHYRVVVFDWNFSGAVKDPNLFDPVKYASYDAFADDLITLMNEMNLKSSVFIGHSMSGMIGCIASIKRPELFKKLIFIGASPRYINLDDYEGGLDTIDVEGIISTIESDFHKWASNFAPLAIGANDPPSVNQFESSLKSMRPEVALSLAKTVFYSDYRDILEKVLTSCTIIQTANDMVAPISVAYYMQKKIKGKSTVEIIDTDGHFPQLTAHLQLIDVLGRYA</sequence>
<dbReference type="InterPro" id="IPR029058">
    <property type="entry name" value="AB_hydrolase_fold"/>
</dbReference>
<accession>A0A1Q3CP76</accession>
<dbReference type="Pfam" id="PF00561">
    <property type="entry name" value="Abhydrolase_1"/>
    <property type="match status" value="1"/>
</dbReference>
<evidence type="ECO:0000256" key="1">
    <source>
        <dbReference type="ARBA" id="ARBA00008645"/>
    </source>
</evidence>
<proteinExistence type="inferred from homology"/>
<dbReference type="FunCoup" id="A0A1Q3CP76">
    <property type="interactions" value="1"/>
</dbReference>
<comment type="caution">
    <text evidence="4">The sequence shown here is derived from an EMBL/GenBank/DDBJ whole genome shotgun (WGS) entry which is preliminary data.</text>
</comment>
<dbReference type="InParanoid" id="A0A1Q3CP76"/>
<dbReference type="AlphaFoldDB" id="A0A1Q3CP76"/>
<dbReference type="Gene3D" id="3.40.50.1820">
    <property type="entry name" value="alpha/beta hydrolase"/>
    <property type="match status" value="1"/>
</dbReference>
<comment type="similarity">
    <text evidence="1">Belongs to the AB hydrolase superfamily.</text>
</comment>
<evidence type="ECO:0000259" key="3">
    <source>
        <dbReference type="Pfam" id="PF00561"/>
    </source>
</evidence>
<dbReference type="OrthoDB" id="408373at2759"/>
<dbReference type="EMBL" id="BDDD01002551">
    <property type="protein sequence ID" value="GAV82060.1"/>
    <property type="molecule type" value="Genomic_DNA"/>
</dbReference>
<reference evidence="5" key="1">
    <citation type="submission" date="2016-04" db="EMBL/GenBank/DDBJ databases">
        <title>Cephalotus genome sequencing.</title>
        <authorList>
            <person name="Fukushima K."/>
            <person name="Hasebe M."/>
            <person name="Fang X."/>
        </authorList>
    </citation>
    <scope>NUCLEOTIDE SEQUENCE [LARGE SCALE GENOMIC DNA]</scope>
    <source>
        <strain evidence="5">cv. St1</strain>
    </source>
</reference>
<organism evidence="4 5">
    <name type="scientific">Cephalotus follicularis</name>
    <name type="common">Albany pitcher plant</name>
    <dbReference type="NCBI Taxonomy" id="3775"/>
    <lineage>
        <taxon>Eukaryota</taxon>
        <taxon>Viridiplantae</taxon>
        <taxon>Streptophyta</taxon>
        <taxon>Embryophyta</taxon>
        <taxon>Tracheophyta</taxon>
        <taxon>Spermatophyta</taxon>
        <taxon>Magnoliopsida</taxon>
        <taxon>eudicotyledons</taxon>
        <taxon>Gunneridae</taxon>
        <taxon>Pentapetalae</taxon>
        <taxon>rosids</taxon>
        <taxon>fabids</taxon>
        <taxon>Oxalidales</taxon>
        <taxon>Cephalotaceae</taxon>
        <taxon>Cephalotus</taxon>
    </lineage>
</organism>
<feature type="domain" description="AB hydrolase-1" evidence="3">
    <location>
        <begin position="23"/>
        <end position="255"/>
    </location>
</feature>
<dbReference type="PANTHER" id="PTHR43039">
    <property type="entry name" value="ESTERASE-RELATED"/>
    <property type="match status" value="1"/>
</dbReference>
<protein>
    <submittedName>
        <fullName evidence="4">Abhydrolase_6 domain-containing protein</fullName>
    </submittedName>
</protein>
<evidence type="ECO:0000256" key="2">
    <source>
        <dbReference type="ARBA" id="ARBA00022801"/>
    </source>
</evidence>
<keyword evidence="5" id="KW-1185">Reference proteome</keyword>
<dbReference type="GO" id="GO:0016787">
    <property type="term" value="F:hydrolase activity"/>
    <property type="evidence" value="ECO:0007669"/>
    <property type="project" value="UniProtKB-KW"/>
</dbReference>
<evidence type="ECO:0000313" key="4">
    <source>
        <dbReference type="EMBL" id="GAV82060.1"/>
    </source>
</evidence>
<dbReference type="Proteomes" id="UP000187406">
    <property type="component" value="Unassembled WGS sequence"/>
</dbReference>
<evidence type="ECO:0000313" key="5">
    <source>
        <dbReference type="Proteomes" id="UP000187406"/>
    </source>
</evidence>
<gene>
    <name evidence="4" type="ORF">CFOL_v3_25513</name>
</gene>
<dbReference type="STRING" id="3775.A0A1Q3CP76"/>